<evidence type="ECO:0000313" key="4">
    <source>
        <dbReference type="Proteomes" id="UP000033710"/>
    </source>
</evidence>
<dbReference type="VEuPathDB" id="FungiDB:SPSK_09328"/>
<feature type="region of interest" description="Disordered" evidence="1">
    <location>
        <begin position="79"/>
        <end position="142"/>
    </location>
</feature>
<feature type="compositionally biased region" description="Basic residues" evidence="1">
    <location>
        <begin position="363"/>
        <end position="375"/>
    </location>
</feature>
<gene>
    <name evidence="3" type="ORF">SPSK_09328</name>
</gene>
<evidence type="ECO:0000256" key="1">
    <source>
        <dbReference type="SAM" id="MobiDB-lite"/>
    </source>
</evidence>
<dbReference type="RefSeq" id="XP_016587737.1">
    <property type="nucleotide sequence ID" value="XM_016735902.1"/>
</dbReference>
<feature type="compositionally biased region" description="Low complexity" evidence="1">
    <location>
        <begin position="334"/>
        <end position="344"/>
    </location>
</feature>
<feature type="domain" description="Transcription factor TFIIIC triple barrel" evidence="2">
    <location>
        <begin position="31"/>
        <end position="216"/>
    </location>
</feature>
<dbReference type="Proteomes" id="UP000033710">
    <property type="component" value="Unassembled WGS sequence"/>
</dbReference>
<comment type="caution">
    <text evidence="3">The sequence shown here is derived from an EMBL/GenBank/DDBJ whole genome shotgun (WGS) entry which is preliminary data.</text>
</comment>
<dbReference type="KEGG" id="ssck:SPSK_09328"/>
<dbReference type="OrthoDB" id="1877767at2759"/>
<dbReference type="InterPro" id="IPR019481">
    <property type="entry name" value="TFIIIC_triple_barrel"/>
</dbReference>
<dbReference type="EMBL" id="AXCR01000007">
    <property type="protein sequence ID" value="KJR85061.1"/>
    <property type="molecule type" value="Genomic_DNA"/>
</dbReference>
<sequence length="421" mass="44735">MAEPAAPGVPAAMAGNDDDSSSSWEYEYSTTETETHLITLDLSVPEFVRQRDDVIVHNTRGGFRSWQNPLNVEEAPALREFGGDDSDNAGGGDGAGDSDRSDGALRNTSSRNKNKTAKAGKSSPATKNPTQPTQPLAADEPDDTDIQILDLHTHEPIVAYRGMIFKGTWSETIGTEMLFAKTDEGHEADNAHGIQVVDNVRLVGASSARITCAPTEMVPKAKKADHAAATADASSVSTAAPKKSLGFVIPVGNNASVQRQQQASFLEQLMALKHRRGEQDVVTVQATETKQNAVRGDAAEIKRRARRETQLQVHQERRAKRLRGGQGGADGDTEAGAAAGAADAGHVDADADNVASPQPQSAQRRRRAAARRGRSRVSDFSQIARVAGDDDLLALSQNGHGSQGDAEDDEASLSEDDDDGE</sequence>
<dbReference type="GeneID" id="27671179"/>
<feature type="region of interest" description="Disordered" evidence="1">
    <location>
        <begin position="293"/>
        <end position="421"/>
    </location>
</feature>
<dbReference type="Pfam" id="PF10419">
    <property type="entry name" value="TFIIIC_sub6"/>
    <property type="match status" value="1"/>
</dbReference>
<feature type="compositionally biased region" description="Polar residues" evidence="1">
    <location>
        <begin position="123"/>
        <end position="134"/>
    </location>
</feature>
<feature type="region of interest" description="Disordered" evidence="1">
    <location>
        <begin position="1"/>
        <end position="32"/>
    </location>
</feature>
<reference evidence="3 4" key="1">
    <citation type="journal article" date="2014" name="BMC Genomics">
        <title>Comparative genomics of the major fungal agents of human and animal Sporotrichosis: Sporothrix schenckii and Sporothrix brasiliensis.</title>
        <authorList>
            <person name="Teixeira M.M."/>
            <person name="de Almeida L.G."/>
            <person name="Kubitschek-Barreira P."/>
            <person name="Alves F.L."/>
            <person name="Kioshima E.S."/>
            <person name="Abadio A.K."/>
            <person name="Fernandes L."/>
            <person name="Derengowski L.S."/>
            <person name="Ferreira K.S."/>
            <person name="Souza R.C."/>
            <person name="Ruiz J.C."/>
            <person name="de Andrade N.C."/>
            <person name="Paes H.C."/>
            <person name="Nicola A.M."/>
            <person name="Albuquerque P."/>
            <person name="Gerber A.L."/>
            <person name="Martins V.P."/>
            <person name="Peconick L.D."/>
            <person name="Neto A.V."/>
            <person name="Chaucanez C.B."/>
            <person name="Silva P.A."/>
            <person name="Cunha O.L."/>
            <person name="de Oliveira F.F."/>
            <person name="dos Santos T.C."/>
            <person name="Barros A.L."/>
            <person name="Soares M.A."/>
            <person name="de Oliveira L.M."/>
            <person name="Marini M.M."/>
            <person name="Villalobos-Duno H."/>
            <person name="Cunha M.M."/>
            <person name="de Hoog S."/>
            <person name="da Silveira J.F."/>
            <person name="Henrissat B."/>
            <person name="Nino-Vega G.A."/>
            <person name="Cisalpino P.S."/>
            <person name="Mora-Montes H.M."/>
            <person name="Almeida S.R."/>
            <person name="Stajich J.E."/>
            <person name="Lopes-Bezerra L.M."/>
            <person name="Vasconcelos A.T."/>
            <person name="Felipe M.S."/>
        </authorList>
    </citation>
    <scope>NUCLEOTIDE SEQUENCE [LARGE SCALE GENOMIC DNA]</scope>
    <source>
        <strain evidence="3 4">1099-18</strain>
    </source>
</reference>
<accession>A0A0F2MA74</accession>
<protein>
    <recommendedName>
        <fullName evidence="2">Transcription factor TFIIIC triple barrel domain-containing protein</fullName>
    </recommendedName>
</protein>
<evidence type="ECO:0000313" key="3">
    <source>
        <dbReference type="EMBL" id="KJR85061.1"/>
    </source>
</evidence>
<organism evidence="3 4">
    <name type="scientific">Sporothrix schenckii 1099-18</name>
    <dbReference type="NCBI Taxonomy" id="1397361"/>
    <lineage>
        <taxon>Eukaryota</taxon>
        <taxon>Fungi</taxon>
        <taxon>Dikarya</taxon>
        <taxon>Ascomycota</taxon>
        <taxon>Pezizomycotina</taxon>
        <taxon>Sordariomycetes</taxon>
        <taxon>Sordariomycetidae</taxon>
        <taxon>Ophiostomatales</taxon>
        <taxon>Ophiostomataceae</taxon>
        <taxon>Sporothrix</taxon>
    </lineage>
</organism>
<evidence type="ECO:0000259" key="2">
    <source>
        <dbReference type="Pfam" id="PF10419"/>
    </source>
</evidence>
<name>A0A0F2MA74_SPOSC</name>
<feature type="compositionally biased region" description="Acidic residues" evidence="1">
    <location>
        <begin position="405"/>
        <end position="421"/>
    </location>
</feature>
<proteinExistence type="predicted"/>
<reference evidence="3 4" key="2">
    <citation type="journal article" date="2015" name="Eukaryot. Cell">
        <title>Asexual propagation of a virulent clone complex in a human and feline outbreak of sporotrichosis.</title>
        <authorList>
            <person name="Teixeira Mde M."/>
            <person name="Rodrigues A.M."/>
            <person name="Tsui C.K."/>
            <person name="de Almeida L.G."/>
            <person name="Van Diepeningen A.D."/>
            <person name="van den Ende B.G."/>
            <person name="Fernandes G.F."/>
            <person name="Kano R."/>
            <person name="Hamelin R.C."/>
            <person name="Lopes-Bezerra L.M."/>
            <person name="Vasconcelos A.T."/>
            <person name="de Hoog S."/>
            <person name="de Camargo Z.P."/>
            <person name="Felipe M.S."/>
        </authorList>
    </citation>
    <scope>NUCLEOTIDE SEQUENCE [LARGE SCALE GENOMIC DNA]</scope>
    <source>
        <strain evidence="3 4">1099-18</strain>
    </source>
</reference>
<dbReference type="AlphaFoldDB" id="A0A0F2MA74"/>
<dbReference type="Gene3D" id="2.60.40.4370">
    <property type="match status" value="1"/>
</dbReference>